<dbReference type="EMBL" id="JAPMSZ010000002">
    <property type="protein sequence ID" value="KAJ5111746.1"/>
    <property type="molecule type" value="Genomic_DNA"/>
</dbReference>
<dbReference type="SUPFAM" id="SSF53271">
    <property type="entry name" value="PRTase-like"/>
    <property type="match status" value="1"/>
</dbReference>
<gene>
    <name evidence="2" type="ORF">NUU61_001376</name>
</gene>
<accession>A0A9W9G402</accession>
<reference evidence="2" key="2">
    <citation type="journal article" date="2023" name="IMA Fungus">
        <title>Comparative genomic study of the Penicillium genus elucidates a diverse pangenome and 15 lateral gene transfer events.</title>
        <authorList>
            <person name="Petersen C."/>
            <person name="Sorensen T."/>
            <person name="Nielsen M.R."/>
            <person name="Sondergaard T.E."/>
            <person name="Sorensen J.L."/>
            <person name="Fitzpatrick D.A."/>
            <person name="Frisvad J.C."/>
            <person name="Nielsen K.L."/>
        </authorList>
    </citation>
    <scope>NUCLEOTIDE SEQUENCE</scope>
    <source>
        <strain evidence="2">IBT 34128</strain>
    </source>
</reference>
<dbReference type="RefSeq" id="XP_056515225.1">
    <property type="nucleotide sequence ID" value="XM_056651958.1"/>
</dbReference>
<proteinExistence type="predicted"/>
<dbReference type="GeneID" id="81391126"/>
<dbReference type="Proteomes" id="UP001141434">
    <property type="component" value="Unassembled WGS sequence"/>
</dbReference>
<dbReference type="AlphaFoldDB" id="A0A9W9G402"/>
<dbReference type="InterPro" id="IPR029057">
    <property type="entry name" value="PRTase-like"/>
</dbReference>
<sequence>MLRKGSIHDRNASRIHVRALVLTDGLRGVWEKVKVLSGGRLSVGLIMTPYLKATLGIGLRDRCNCYVWAFRDSPLDLGMPKAANEAVVVTGEESTRIISMDDALAKSIGTDGVRPCQVVLPSHVTPRLDVSRLLLIYLADRFLFDSIFVRRKNLHVAHTTDHYAAKLLMMPMRDATISGPALRDAHRRLCPYILGVETCPIDHVQGHRTDGYRISHEKEILILPLMRSGEPMALRVNDAMPLAMLLHATNPSDIQPKHIFNCNTTLLVDSVVSSGKLILHFVRHIRHIYAIIRIVVITGVI</sequence>
<protein>
    <recommendedName>
        <fullName evidence="1">Phosphoribosyltransferase domain-containing protein</fullName>
    </recommendedName>
</protein>
<evidence type="ECO:0000313" key="3">
    <source>
        <dbReference type="Proteomes" id="UP001141434"/>
    </source>
</evidence>
<evidence type="ECO:0000313" key="2">
    <source>
        <dbReference type="EMBL" id="KAJ5111746.1"/>
    </source>
</evidence>
<comment type="caution">
    <text evidence="2">The sequence shown here is derived from an EMBL/GenBank/DDBJ whole genome shotgun (WGS) entry which is preliminary data.</text>
</comment>
<organism evidence="2 3">
    <name type="scientific">Penicillium alfredii</name>
    <dbReference type="NCBI Taxonomy" id="1506179"/>
    <lineage>
        <taxon>Eukaryota</taxon>
        <taxon>Fungi</taxon>
        <taxon>Dikarya</taxon>
        <taxon>Ascomycota</taxon>
        <taxon>Pezizomycotina</taxon>
        <taxon>Eurotiomycetes</taxon>
        <taxon>Eurotiomycetidae</taxon>
        <taxon>Eurotiales</taxon>
        <taxon>Aspergillaceae</taxon>
        <taxon>Penicillium</taxon>
    </lineage>
</organism>
<dbReference type="InterPro" id="IPR000836">
    <property type="entry name" value="PRTase_dom"/>
</dbReference>
<evidence type="ECO:0000259" key="1">
    <source>
        <dbReference type="Pfam" id="PF14681"/>
    </source>
</evidence>
<dbReference type="Pfam" id="PF14681">
    <property type="entry name" value="UPRTase"/>
    <property type="match status" value="1"/>
</dbReference>
<feature type="domain" description="Phosphoribosyltransferase" evidence="1">
    <location>
        <begin position="160"/>
        <end position="299"/>
    </location>
</feature>
<keyword evidence="3" id="KW-1185">Reference proteome</keyword>
<dbReference type="OrthoDB" id="5416609at2759"/>
<reference evidence="2" key="1">
    <citation type="submission" date="2022-11" db="EMBL/GenBank/DDBJ databases">
        <authorList>
            <person name="Petersen C."/>
        </authorList>
    </citation>
    <scope>NUCLEOTIDE SEQUENCE</scope>
    <source>
        <strain evidence="2">IBT 34128</strain>
    </source>
</reference>
<dbReference type="Gene3D" id="3.40.50.2020">
    <property type="match status" value="1"/>
</dbReference>
<name>A0A9W9G402_9EURO</name>